<dbReference type="GO" id="GO:0005886">
    <property type="term" value="C:plasma membrane"/>
    <property type="evidence" value="ECO:0007669"/>
    <property type="project" value="UniProtKB-SubCell"/>
</dbReference>
<dbReference type="Gene3D" id="1.10.3720.10">
    <property type="entry name" value="MetI-like"/>
    <property type="match status" value="1"/>
</dbReference>
<comment type="similarity">
    <text evidence="7">Belongs to the binding-protein-dependent transport system permease family.</text>
</comment>
<accession>A0A840IHM6</accession>
<dbReference type="GO" id="GO:0055085">
    <property type="term" value="P:transmembrane transport"/>
    <property type="evidence" value="ECO:0007669"/>
    <property type="project" value="InterPro"/>
</dbReference>
<dbReference type="SUPFAM" id="SSF161098">
    <property type="entry name" value="MetI-like"/>
    <property type="match status" value="1"/>
</dbReference>
<sequence>MSRFLIRRAGLGLITLWLLSVIVFLGAQVLPGNPARAILGQDAAPASVAQLNSQLGYDRPLLERYFDWLGGVLTGDFGTSYLYQSSAGDLIATALGNSLKLGLVAVVLVVPLSLAGGVFAALHRGRLADKAVTFGGMIVSVLPEFVTGIVLLLALGIWWPVLPISATAPPGAGPLEELRHLILPALALMAGLFGYIARVARAGTIDVLDADSTRTATVKGLRRREVIRRHVLRNALLPSITVTATQIGYMVGGLVVIERLFNYQGLGLLLFNAAQRKDFPLLQGAVLVVGAIYIVMTLLADVLQAVVNPRVRAQVTSR</sequence>
<keyword evidence="4 7" id="KW-0812">Transmembrane</keyword>
<evidence type="ECO:0000313" key="10">
    <source>
        <dbReference type="Proteomes" id="UP000585272"/>
    </source>
</evidence>
<dbReference type="Pfam" id="PF19300">
    <property type="entry name" value="BPD_transp_1_N"/>
    <property type="match status" value="1"/>
</dbReference>
<evidence type="ECO:0000313" key="9">
    <source>
        <dbReference type="EMBL" id="MBB4664279.1"/>
    </source>
</evidence>
<comment type="caution">
    <text evidence="9">The sequence shown here is derived from an EMBL/GenBank/DDBJ whole genome shotgun (WGS) entry which is preliminary data.</text>
</comment>
<keyword evidence="5 7" id="KW-1133">Transmembrane helix</keyword>
<feature type="transmembrane region" description="Helical" evidence="7">
    <location>
        <begin position="101"/>
        <end position="122"/>
    </location>
</feature>
<proteinExistence type="inferred from homology"/>
<keyword evidence="6 7" id="KW-0472">Membrane</keyword>
<comment type="subcellular location">
    <subcellularLocation>
        <location evidence="1 7">Cell membrane</location>
        <topology evidence="1 7">Multi-pass membrane protein</topology>
    </subcellularLocation>
</comment>
<dbReference type="InterPro" id="IPR045621">
    <property type="entry name" value="BPD_transp_1_N"/>
</dbReference>
<feature type="domain" description="ABC transmembrane type-1" evidence="8">
    <location>
        <begin position="95"/>
        <end position="304"/>
    </location>
</feature>
<evidence type="ECO:0000256" key="5">
    <source>
        <dbReference type="ARBA" id="ARBA00022989"/>
    </source>
</evidence>
<dbReference type="PANTHER" id="PTHR43163:SF3">
    <property type="entry name" value="PEPTIDE ABC TRANSPORTER PERMEASE PROTEIN"/>
    <property type="match status" value="1"/>
</dbReference>
<reference evidence="9 10" key="1">
    <citation type="submission" date="2020-08" db="EMBL/GenBank/DDBJ databases">
        <title>Genomic Encyclopedia of Archaeal and Bacterial Type Strains, Phase II (KMG-II): from individual species to whole genera.</title>
        <authorList>
            <person name="Goeker M."/>
        </authorList>
    </citation>
    <scope>NUCLEOTIDE SEQUENCE [LARGE SCALE GENOMIC DNA]</scope>
    <source>
        <strain evidence="9 10">DSM 23288</strain>
    </source>
</reference>
<feature type="transmembrane region" description="Helical" evidence="7">
    <location>
        <begin position="231"/>
        <end position="261"/>
    </location>
</feature>
<dbReference type="Proteomes" id="UP000585272">
    <property type="component" value="Unassembled WGS sequence"/>
</dbReference>
<feature type="transmembrane region" description="Helical" evidence="7">
    <location>
        <begin position="281"/>
        <end position="303"/>
    </location>
</feature>
<dbReference type="AlphaFoldDB" id="A0A840IHM6"/>
<feature type="transmembrane region" description="Helical" evidence="7">
    <location>
        <begin position="134"/>
        <end position="158"/>
    </location>
</feature>
<dbReference type="PROSITE" id="PS50928">
    <property type="entry name" value="ABC_TM1"/>
    <property type="match status" value="1"/>
</dbReference>
<keyword evidence="10" id="KW-1185">Reference proteome</keyword>
<evidence type="ECO:0000256" key="4">
    <source>
        <dbReference type="ARBA" id="ARBA00022692"/>
    </source>
</evidence>
<evidence type="ECO:0000256" key="1">
    <source>
        <dbReference type="ARBA" id="ARBA00004651"/>
    </source>
</evidence>
<evidence type="ECO:0000256" key="3">
    <source>
        <dbReference type="ARBA" id="ARBA00022475"/>
    </source>
</evidence>
<evidence type="ECO:0000256" key="2">
    <source>
        <dbReference type="ARBA" id="ARBA00022448"/>
    </source>
</evidence>
<evidence type="ECO:0000259" key="8">
    <source>
        <dbReference type="PROSITE" id="PS50928"/>
    </source>
</evidence>
<feature type="transmembrane region" description="Helical" evidence="7">
    <location>
        <begin position="178"/>
        <end position="197"/>
    </location>
</feature>
<gene>
    <name evidence="9" type="ORF">BDZ31_003882</name>
</gene>
<keyword evidence="2 7" id="KW-0813">Transport</keyword>
<dbReference type="RefSeq" id="WP_183344152.1">
    <property type="nucleotide sequence ID" value="NZ_JACHNU010000006.1"/>
</dbReference>
<dbReference type="InterPro" id="IPR035906">
    <property type="entry name" value="MetI-like_sf"/>
</dbReference>
<evidence type="ECO:0000256" key="6">
    <source>
        <dbReference type="ARBA" id="ARBA00023136"/>
    </source>
</evidence>
<dbReference type="EMBL" id="JACHNU010000006">
    <property type="protein sequence ID" value="MBB4664279.1"/>
    <property type="molecule type" value="Genomic_DNA"/>
</dbReference>
<evidence type="ECO:0000256" key="7">
    <source>
        <dbReference type="RuleBase" id="RU363032"/>
    </source>
</evidence>
<name>A0A840IHM6_9ACTN</name>
<dbReference type="Pfam" id="PF00528">
    <property type="entry name" value="BPD_transp_1"/>
    <property type="match status" value="1"/>
</dbReference>
<dbReference type="PANTHER" id="PTHR43163">
    <property type="entry name" value="DIPEPTIDE TRANSPORT SYSTEM PERMEASE PROTEIN DPPB-RELATED"/>
    <property type="match status" value="1"/>
</dbReference>
<dbReference type="CDD" id="cd06261">
    <property type="entry name" value="TM_PBP2"/>
    <property type="match status" value="1"/>
</dbReference>
<keyword evidence="3" id="KW-1003">Cell membrane</keyword>
<protein>
    <submittedName>
        <fullName evidence="9">Peptide/nickel transport system permease protein</fullName>
    </submittedName>
</protein>
<organism evidence="9 10">
    <name type="scientific">Conexibacter arvalis</name>
    <dbReference type="NCBI Taxonomy" id="912552"/>
    <lineage>
        <taxon>Bacteria</taxon>
        <taxon>Bacillati</taxon>
        <taxon>Actinomycetota</taxon>
        <taxon>Thermoleophilia</taxon>
        <taxon>Solirubrobacterales</taxon>
        <taxon>Conexibacteraceae</taxon>
        <taxon>Conexibacter</taxon>
    </lineage>
</organism>
<dbReference type="InterPro" id="IPR000515">
    <property type="entry name" value="MetI-like"/>
</dbReference>